<gene>
    <name evidence="3" type="ORF">SAMN04488567_2891</name>
</gene>
<protein>
    <submittedName>
        <fullName evidence="3">Uncharacterized protein</fullName>
    </submittedName>
</protein>
<reference evidence="4" key="1">
    <citation type="submission" date="2016-10" db="EMBL/GenBank/DDBJ databases">
        <authorList>
            <person name="Varghese N."/>
            <person name="Submissions S."/>
        </authorList>
    </citation>
    <scope>NUCLEOTIDE SEQUENCE [LARGE SCALE GENOMIC DNA]</scope>
    <source>
        <strain evidence="4">DSM 21424</strain>
    </source>
</reference>
<name>A0A1G7GRR5_9RHOB</name>
<feature type="chain" id="PRO_5011477929" evidence="2">
    <location>
        <begin position="20"/>
        <end position="189"/>
    </location>
</feature>
<dbReference type="AlphaFoldDB" id="A0A1G7GRR5"/>
<keyword evidence="2" id="KW-0732">Signal</keyword>
<evidence type="ECO:0000256" key="1">
    <source>
        <dbReference type="SAM" id="MobiDB-lite"/>
    </source>
</evidence>
<dbReference type="Proteomes" id="UP000198922">
    <property type="component" value="Unassembled WGS sequence"/>
</dbReference>
<evidence type="ECO:0000256" key="2">
    <source>
        <dbReference type="SAM" id="SignalP"/>
    </source>
</evidence>
<feature type="signal peptide" evidence="2">
    <location>
        <begin position="1"/>
        <end position="19"/>
    </location>
</feature>
<dbReference type="EMBL" id="FNAT01000005">
    <property type="protein sequence ID" value="SDE90659.1"/>
    <property type="molecule type" value="Genomic_DNA"/>
</dbReference>
<evidence type="ECO:0000313" key="4">
    <source>
        <dbReference type="Proteomes" id="UP000198922"/>
    </source>
</evidence>
<dbReference type="OrthoDB" id="7874956at2"/>
<feature type="region of interest" description="Disordered" evidence="1">
    <location>
        <begin position="37"/>
        <end position="60"/>
    </location>
</feature>
<dbReference type="RefSeq" id="WP_090113159.1">
    <property type="nucleotide sequence ID" value="NZ_FNAT01000005.1"/>
</dbReference>
<keyword evidence="4" id="KW-1185">Reference proteome</keyword>
<evidence type="ECO:0000313" key="3">
    <source>
        <dbReference type="EMBL" id="SDE90659.1"/>
    </source>
</evidence>
<proteinExistence type="predicted"/>
<accession>A0A1G7GRR5</accession>
<dbReference type="STRING" id="521013.SAMN04488567_2891"/>
<sequence>MTIDILAALRAAAAAPASAARAGTDILADLAALDGPRGRSAPANPAQAPLSARPGGQGVRPSLRDAIEAQVAAANREARTNAERREPWPEHWWAGTDSADVSRCQMLWQEVLRHCLMSVTDDVLEAQRRGRPARPTWIGTPDFALVCDLAGFDSSAVAERVVARLRDPNGALTLRRHLAIAPRASEEQE</sequence>
<organism evidence="3 4">
    <name type="scientific">Limimaricola pyoseonensis</name>
    <dbReference type="NCBI Taxonomy" id="521013"/>
    <lineage>
        <taxon>Bacteria</taxon>
        <taxon>Pseudomonadati</taxon>
        <taxon>Pseudomonadota</taxon>
        <taxon>Alphaproteobacteria</taxon>
        <taxon>Rhodobacterales</taxon>
        <taxon>Paracoccaceae</taxon>
        <taxon>Limimaricola</taxon>
    </lineage>
</organism>